<dbReference type="EMBL" id="CAJMWT010003937">
    <property type="protein sequence ID" value="CAE6481351.1"/>
    <property type="molecule type" value="Genomic_DNA"/>
</dbReference>
<dbReference type="AlphaFoldDB" id="A0A8H3GZ63"/>
<proteinExistence type="predicted"/>
<organism evidence="1 2">
    <name type="scientific">Rhizoctonia solani</name>
    <dbReference type="NCBI Taxonomy" id="456999"/>
    <lineage>
        <taxon>Eukaryota</taxon>
        <taxon>Fungi</taxon>
        <taxon>Dikarya</taxon>
        <taxon>Basidiomycota</taxon>
        <taxon>Agaricomycotina</taxon>
        <taxon>Agaricomycetes</taxon>
        <taxon>Cantharellales</taxon>
        <taxon>Ceratobasidiaceae</taxon>
        <taxon>Rhizoctonia</taxon>
    </lineage>
</organism>
<sequence>MSLAEVYNSLPTVGAANAAFTDREVMFAKLAPLFAAYQFQFGVCLVHAHCKLQEGEAMVADGNVTRPVFDGPRYPERWLADGTPYEFTREPTETPPPELIREFQNIVGKDTLLGLFHASRDQNGKTTPDGKVWIEHTEGRDNIVELIDRNGTNGQAYGNGLDPRNGFSHNDDLLYGLQMAKHMETAWIPGTDSPITMTCSMVCVGTEEDHVSVHQKVD</sequence>
<gene>
    <name evidence="1" type="ORF">RDB_LOCUS118768</name>
</gene>
<name>A0A8H3GZ63_9AGAM</name>
<evidence type="ECO:0000313" key="2">
    <source>
        <dbReference type="Proteomes" id="UP000663843"/>
    </source>
</evidence>
<comment type="caution">
    <text evidence="1">The sequence shown here is derived from an EMBL/GenBank/DDBJ whole genome shotgun (WGS) entry which is preliminary data.</text>
</comment>
<dbReference type="Proteomes" id="UP000663843">
    <property type="component" value="Unassembled WGS sequence"/>
</dbReference>
<reference evidence="1" key="1">
    <citation type="submission" date="2021-01" db="EMBL/GenBank/DDBJ databases">
        <authorList>
            <person name="Kaushik A."/>
        </authorList>
    </citation>
    <scope>NUCLEOTIDE SEQUENCE</scope>
    <source>
        <strain evidence="1">AG2-2IIIB</strain>
    </source>
</reference>
<protein>
    <submittedName>
        <fullName evidence="1">Uncharacterized protein</fullName>
    </submittedName>
</protein>
<evidence type="ECO:0000313" key="1">
    <source>
        <dbReference type="EMBL" id="CAE6481351.1"/>
    </source>
</evidence>
<accession>A0A8H3GZ63</accession>